<keyword evidence="4" id="KW-1185">Reference proteome</keyword>
<dbReference type="EMBL" id="BMLI01000002">
    <property type="protein sequence ID" value="GGN02462.1"/>
    <property type="molecule type" value="Genomic_DNA"/>
</dbReference>
<name>A0ABQ2I713_9BACT</name>
<dbReference type="InterPro" id="IPR008640">
    <property type="entry name" value="Adhesin_Head_dom"/>
</dbReference>
<accession>A0ABQ2I713</accession>
<evidence type="ECO:0000259" key="2">
    <source>
        <dbReference type="PROSITE" id="PS51688"/>
    </source>
</evidence>
<dbReference type="InterPro" id="IPR011049">
    <property type="entry name" value="Serralysin-like_metalloprot_C"/>
</dbReference>
<dbReference type="CDD" id="cd12820">
    <property type="entry name" value="LbR_YadA-like"/>
    <property type="match status" value="1"/>
</dbReference>
<dbReference type="Pfam" id="PF13884">
    <property type="entry name" value="Peptidase_S74"/>
    <property type="match status" value="1"/>
</dbReference>
<protein>
    <recommendedName>
        <fullName evidence="2">Peptidase S74 domain-containing protein</fullName>
    </recommendedName>
</protein>
<gene>
    <name evidence="3" type="ORF">GCM10010967_41360</name>
</gene>
<dbReference type="Gene3D" id="2.150.10.10">
    <property type="entry name" value="Serralysin-like metalloprotease, C-terminal"/>
    <property type="match status" value="2"/>
</dbReference>
<comment type="caution">
    <text evidence="3">The sequence shown here is derived from an EMBL/GenBank/DDBJ whole genome shotgun (WGS) entry which is preliminary data.</text>
</comment>
<proteinExistence type="predicted"/>
<evidence type="ECO:0000313" key="4">
    <source>
        <dbReference type="Proteomes" id="UP000632339"/>
    </source>
</evidence>
<sequence>MGFDIHQGSANGPVVFSEAHNTITNANGIFNLQIGAITDLSNINWEANSYFLQTAMYYDGLPAVVDLGTTQLLSVPYALQTLKAIQATSSLKSDTAVVAKKWVDDEPIVQTGTSGAGSLPDVSTGNLLIWYPKNAAFRAGKNTGNKWNRATMGINSFATGEGTLASGDQSASFGTNTEATGINSFAIGYGSKASGTNSFATGSNANASGIISAAIGENAAASASGAIAVGLNSKATDFRSVAIGNAAESSGQDAVALGYNSKATNTNSLAFGNGSEATGINAVSFGNSIASGLRSVAMGEGALAKAIDGVTIGTYNNSGDFPGAQQAATDRLFQIGNGTSASRSNVITVLRNGNVGFGNNCVNPEYVLDIGGRARIKNNGGSNTAGIYFNNSQNITEGFVGMKSDDEVGFYINNLWRFIVHSGGNVYAQHYSNFSDRALKTDIHPLQNSLSGLRNMQGYSYHWKDTKSAQTLQTGVIAQEVEKVFPELVSLAGNGFKAVNYIGLIPHLIEAVKELDKKTEEITALKKELASLQEMNRKLNALEASLKSLMQGQHETSTQTGK</sequence>
<keyword evidence="1" id="KW-0175">Coiled coil</keyword>
<evidence type="ECO:0000313" key="3">
    <source>
        <dbReference type="EMBL" id="GGN02462.1"/>
    </source>
</evidence>
<organism evidence="3 4">
    <name type="scientific">Dyadobacter beijingensis</name>
    <dbReference type="NCBI Taxonomy" id="365489"/>
    <lineage>
        <taxon>Bacteria</taxon>
        <taxon>Pseudomonadati</taxon>
        <taxon>Bacteroidota</taxon>
        <taxon>Cytophagia</taxon>
        <taxon>Cytophagales</taxon>
        <taxon>Spirosomataceae</taxon>
        <taxon>Dyadobacter</taxon>
    </lineage>
</organism>
<dbReference type="Pfam" id="PF05658">
    <property type="entry name" value="YadA_head"/>
    <property type="match status" value="5"/>
</dbReference>
<feature type="domain" description="Peptidase S74" evidence="2">
    <location>
        <begin position="435"/>
        <end position="529"/>
    </location>
</feature>
<dbReference type="Proteomes" id="UP000632339">
    <property type="component" value="Unassembled WGS sequence"/>
</dbReference>
<dbReference type="InterPro" id="IPR030392">
    <property type="entry name" value="S74_ICA"/>
</dbReference>
<dbReference type="PROSITE" id="PS51688">
    <property type="entry name" value="ICA"/>
    <property type="match status" value="1"/>
</dbReference>
<evidence type="ECO:0000256" key="1">
    <source>
        <dbReference type="SAM" id="Coils"/>
    </source>
</evidence>
<feature type="coiled-coil region" evidence="1">
    <location>
        <begin position="508"/>
        <end position="552"/>
    </location>
</feature>
<dbReference type="SUPFAM" id="SSF101967">
    <property type="entry name" value="Adhesin YadA, collagen-binding domain"/>
    <property type="match status" value="1"/>
</dbReference>
<reference evidence="4" key="1">
    <citation type="journal article" date="2019" name="Int. J. Syst. Evol. Microbiol.">
        <title>The Global Catalogue of Microorganisms (GCM) 10K type strain sequencing project: providing services to taxonomists for standard genome sequencing and annotation.</title>
        <authorList>
            <consortium name="The Broad Institute Genomics Platform"/>
            <consortium name="The Broad Institute Genome Sequencing Center for Infectious Disease"/>
            <person name="Wu L."/>
            <person name="Ma J."/>
        </authorList>
    </citation>
    <scope>NUCLEOTIDE SEQUENCE [LARGE SCALE GENOMIC DNA]</scope>
    <source>
        <strain evidence="4">CGMCC 1.6375</strain>
    </source>
</reference>